<dbReference type="SMART" id="SM00225">
    <property type="entry name" value="BTB"/>
    <property type="match status" value="1"/>
</dbReference>
<comment type="caution">
    <text evidence="3">The sequence shown here is derived from an EMBL/GenBank/DDBJ whole genome shotgun (WGS) entry which is preliminary data.</text>
</comment>
<accession>A0A152A1Q6</accession>
<dbReference type="InterPro" id="IPR038680">
    <property type="entry name" value="PAW_sf"/>
</dbReference>
<name>A0A152A1Q6_TIELA</name>
<dbReference type="Proteomes" id="UP000076078">
    <property type="component" value="Unassembled WGS sequence"/>
</dbReference>
<gene>
    <name evidence="3" type="ORF">DLAC_03337</name>
</gene>
<protein>
    <submittedName>
        <fullName evidence="3">Rab GTPase domain-containing protein</fullName>
    </submittedName>
</protein>
<keyword evidence="4" id="KW-1185">Reference proteome</keyword>
<organism evidence="3 4">
    <name type="scientific">Tieghemostelium lacteum</name>
    <name type="common">Slime mold</name>
    <name type="synonym">Dictyostelium lacteum</name>
    <dbReference type="NCBI Taxonomy" id="361077"/>
    <lineage>
        <taxon>Eukaryota</taxon>
        <taxon>Amoebozoa</taxon>
        <taxon>Evosea</taxon>
        <taxon>Eumycetozoa</taxon>
        <taxon>Dictyostelia</taxon>
        <taxon>Dictyosteliales</taxon>
        <taxon>Raperosteliaceae</taxon>
        <taxon>Tieghemostelium</taxon>
    </lineage>
</organism>
<dbReference type="AlphaFoldDB" id="A0A152A1Q6"/>
<feature type="domain" description="BTB" evidence="2">
    <location>
        <begin position="411"/>
        <end position="477"/>
    </location>
</feature>
<sequence>MVLINDNATFNGHHLPLVLNIQNHDSVETDRDIFRTRRLLSSSLVCKYKETHQAILAVLEKEDVTYSATEHSINIMAFREPDWEMNYLTRINYKTNGYLKLVWDFNPELEIVDLTMDFVFSLYEHGNIKVNLYIMNSNATDYKKNMEQRNINTPISSDFILVNLEEYQNRPIFFEHTLNLSSFVGGGSHGFILLFELTGGNTQHQTSQLFRKYSRTIQNDLIDLYPYPLKVDVNLGPKLQQLSPEYKKLSLDHAKPLDNYPIITNKYNNDYHLWPHTRFMQFAHETRDVDLMHRVQRNTTINGINSKPISDHHYYQHVFTTLGTPKPTNSNNNNNNTTTHNQPRSLVQRHRNFVQGRYGLPTVQHDINSVEQSNQSVNINKETEPIGNDQKSMEITNMIPKDESEGETFTIEIVNSSDNSTIEIVSYREVLLKYSQYFGSLFSSSMLESKNQKATFKSDEINPEIMSFIIEYLHGNQDLKSLAQMPDLKLSELLSLADRFLIPILIDPIIRIMISRVNANNFEYYIQISNKYPTSAESLALFCFWFKSTVPYLDI</sequence>
<dbReference type="InterPro" id="IPR006588">
    <property type="entry name" value="Peptide_N_glycanase_PAW_dom"/>
</dbReference>
<dbReference type="OMA" id="IMAFREP"/>
<reference evidence="3 4" key="1">
    <citation type="submission" date="2015-12" db="EMBL/GenBank/DDBJ databases">
        <title>Dictyostelia acquired genes for synthesis and detection of signals that induce cell-type specialization by lateral gene transfer from prokaryotes.</title>
        <authorList>
            <person name="Gloeckner G."/>
            <person name="Schaap P."/>
        </authorList>
    </citation>
    <scope>NUCLEOTIDE SEQUENCE [LARGE SCALE GENOMIC DNA]</scope>
    <source>
        <strain evidence="3 4">TK</strain>
    </source>
</reference>
<dbReference type="FunCoup" id="A0A152A1Q6">
    <property type="interactions" value="567"/>
</dbReference>
<feature type="region of interest" description="Disordered" evidence="1">
    <location>
        <begin position="323"/>
        <end position="344"/>
    </location>
</feature>
<feature type="compositionally biased region" description="Low complexity" evidence="1">
    <location>
        <begin position="328"/>
        <end position="341"/>
    </location>
</feature>
<dbReference type="EMBL" id="LODT01000016">
    <property type="protein sequence ID" value="KYR00182.1"/>
    <property type="molecule type" value="Genomic_DNA"/>
</dbReference>
<dbReference type="Gene3D" id="2.60.120.1020">
    <property type="entry name" value="Peptide N glycanase, PAW domain"/>
    <property type="match status" value="1"/>
</dbReference>
<dbReference type="CDD" id="cd18186">
    <property type="entry name" value="BTB_POZ_ZBTB_KLHL-like"/>
    <property type="match status" value="1"/>
</dbReference>
<evidence type="ECO:0000313" key="3">
    <source>
        <dbReference type="EMBL" id="KYR00182.1"/>
    </source>
</evidence>
<evidence type="ECO:0000313" key="4">
    <source>
        <dbReference type="Proteomes" id="UP000076078"/>
    </source>
</evidence>
<evidence type="ECO:0000256" key="1">
    <source>
        <dbReference type="SAM" id="MobiDB-lite"/>
    </source>
</evidence>
<dbReference type="InterPro" id="IPR000210">
    <property type="entry name" value="BTB/POZ_dom"/>
</dbReference>
<dbReference type="SUPFAM" id="SSF54695">
    <property type="entry name" value="POZ domain"/>
    <property type="match status" value="1"/>
</dbReference>
<evidence type="ECO:0000259" key="2">
    <source>
        <dbReference type="PROSITE" id="PS50097"/>
    </source>
</evidence>
<dbReference type="Pfam" id="PF00651">
    <property type="entry name" value="BTB"/>
    <property type="match status" value="1"/>
</dbReference>
<dbReference type="GO" id="GO:0006516">
    <property type="term" value="P:glycoprotein catabolic process"/>
    <property type="evidence" value="ECO:0007669"/>
    <property type="project" value="InterPro"/>
</dbReference>
<dbReference type="Pfam" id="PF04721">
    <property type="entry name" value="PAW"/>
    <property type="match status" value="1"/>
</dbReference>
<dbReference type="PROSITE" id="PS50097">
    <property type="entry name" value="BTB"/>
    <property type="match status" value="1"/>
</dbReference>
<dbReference type="InParanoid" id="A0A152A1Q6"/>
<dbReference type="GO" id="GO:0005737">
    <property type="term" value="C:cytoplasm"/>
    <property type="evidence" value="ECO:0007669"/>
    <property type="project" value="InterPro"/>
</dbReference>
<dbReference type="Gene3D" id="3.30.710.10">
    <property type="entry name" value="Potassium Channel Kv1.1, Chain A"/>
    <property type="match status" value="1"/>
</dbReference>
<proteinExistence type="predicted"/>
<dbReference type="InterPro" id="IPR011333">
    <property type="entry name" value="SKP1/BTB/POZ_sf"/>
</dbReference>